<dbReference type="PANTHER" id="PTHR24198">
    <property type="entry name" value="ANKYRIN REPEAT AND PROTEIN KINASE DOMAIN-CONTAINING PROTEIN"/>
    <property type="match status" value="1"/>
</dbReference>
<keyword evidence="5" id="KW-1185">Reference proteome</keyword>
<name>A0A699ZLY7_HAELA</name>
<protein>
    <submittedName>
        <fullName evidence="4">ANK_REP_REGION domain-containing protein</fullName>
    </submittedName>
</protein>
<sequence>MGNSSSSLEERVYDAAASNDSATLQKLLDRVQNQQPVVDRRLLEFRDREGRTPLIVAAARNHQRCVQLLLQHGASVHFMNCLAEAKGGTALHEAARNGATHAPVCELLLAYGANPFVANPVGRTPLEEAMLAGR</sequence>
<feature type="non-terminal residue" evidence="4">
    <location>
        <position position="134"/>
    </location>
</feature>
<organism evidence="4 5">
    <name type="scientific">Haematococcus lacustris</name>
    <name type="common">Green alga</name>
    <name type="synonym">Haematococcus pluvialis</name>
    <dbReference type="NCBI Taxonomy" id="44745"/>
    <lineage>
        <taxon>Eukaryota</taxon>
        <taxon>Viridiplantae</taxon>
        <taxon>Chlorophyta</taxon>
        <taxon>core chlorophytes</taxon>
        <taxon>Chlorophyceae</taxon>
        <taxon>CS clade</taxon>
        <taxon>Chlamydomonadales</taxon>
        <taxon>Haematococcaceae</taxon>
        <taxon>Haematococcus</taxon>
    </lineage>
</organism>
<dbReference type="InterPro" id="IPR036770">
    <property type="entry name" value="Ankyrin_rpt-contain_sf"/>
</dbReference>
<reference evidence="4 5" key="1">
    <citation type="submission" date="2020-02" db="EMBL/GenBank/DDBJ databases">
        <title>Draft genome sequence of Haematococcus lacustris strain NIES-144.</title>
        <authorList>
            <person name="Morimoto D."/>
            <person name="Nakagawa S."/>
            <person name="Yoshida T."/>
            <person name="Sawayama S."/>
        </authorList>
    </citation>
    <scope>NUCLEOTIDE SEQUENCE [LARGE SCALE GENOMIC DNA]</scope>
    <source>
        <strain evidence="4 5">NIES-144</strain>
    </source>
</reference>
<feature type="repeat" description="ANK" evidence="3">
    <location>
        <begin position="49"/>
        <end position="81"/>
    </location>
</feature>
<evidence type="ECO:0000256" key="1">
    <source>
        <dbReference type="ARBA" id="ARBA00022737"/>
    </source>
</evidence>
<evidence type="ECO:0000313" key="5">
    <source>
        <dbReference type="Proteomes" id="UP000485058"/>
    </source>
</evidence>
<dbReference type="Gene3D" id="1.25.40.20">
    <property type="entry name" value="Ankyrin repeat-containing domain"/>
    <property type="match status" value="1"/>
</dbReference>
<accession>A0A699ZLY7</accession>
<keyword evidence="1" id="KW-0677">Repeat</keyword>
<dbReference type="PROSITE" id="PS50297">
    <property type="entry name" value="ANK_REP_REGION"/>
    <property type="match status" value="2"/>
</dbReference>
<keyword evidence="2 3" id="KW-0040">ANK repeat</keyword>
<proteinExistence type="predicted"/>
<dbReference type="SUPFAM" id="SSF48403">
    <property type="entry name" value="Ankyrin repeat"/>
    <property type="match status" value="1"/>
</dbReference>
<dbReference type="EMBL" id="BLLF01001528">
    <property type="protein sequence ID" value="GFH19834.1"/>
    <property type="molecule type" value="Genomic_DNA"/>
</dbReference>
<evidence type="ECO:0000313" key="4">
    <source>
        <dbReference type="EMBL" id="GFH19834.1"/>
    </source>
</evidence>
<dbReference type="SMART" id="SM00248">
    <property type="entry name" value="ANK"/>
    <property type="match status" value="2"/>
</dbReference>
<dbReference type="PANTHER" id="PTHR24198:SF165">
    <property type="entry name" value="ANKYRIN REPEAT-CONTAINING PROTEIN-RELATED"/>
    <property type="match status" value="1"/>
</dbReference>
<evidence type="ECO:0000256" key="3">
    <source>
        <dbReference type="PROSITE-ProRule" id="PRU00023"/>
    </source>
</evidence>
<dbReference type="Pfam" id="PF12796">
    <property type="entry name" value="Ank_2"/>
    <property type="match status" value="1"/>
</dbReference>
<feature type="non-terminal residue" evidence="4">
    <location>
        <position position="1"/>
    </location>
</feature>
<comment type="caution">
    <text evidence="4">The sequence shown here is derived from an EMBL/GenBank/DDBJ whole genome shotgun (WGS) entry which is preliminary data.</text>
</comment>
<dbReference type="PROSITE" id="PS50088">
    <property type="entry name" value="ANK_REPEAT"/>
    <property type="match status" value="2"/>
</dbReference>
<dbReference type="InterPro" id="IPR002110">
    <property type="entry name" value="Ankyrin_rpt"/>
</dbReference>
<dbReference type="Proteomes" id="UP000485058">
    <property type="component" value="Unassembled WGS sequence"/>
</dbReference>
<gene>
    <name evidence="4" type="ORF">HaLaN_16855</name>
</gene>
<feature type="repeat" description="ANK" evidence="3">
    <location>
        <begin position="86"/>
        <end position="120"/>
    </location>
</feature>
<evidence type="ECO:0000256" key="2">
    <source>
        <dbReference type="ARBA" id="ARBA00023043"/>
    </source>
</evidence>
<dbReference type="AlphaFoldDB" id="A0A699ZLY7"/>